<dbReference type="InterPro" id="IPR036390">
    <property type="entry name" value="WH_DNA-bd_sf"/>
</dbReference>
<evidence type="ECO:0000256" key="3">
    <source>
        <dbReference type="ARBA" id="ARBA00022691"/>
    </source>
</evidence>
<dbReference type="PANTHER" id="PTHR43712:SF2">
    <property type="entry name" value="O-METHYLTRANSFERASE CICE"/>
    <property type="match status" value="1"/>
</dbReference>
<reference evidence="8" key="1">
    <citation type="journal article" date="2019" name="Int. J. Syst. Evol. Microbiol.">
        <title>The Global Catalogue of Microorganisms (GCM) 10K type strain sequencing project: providing services to taxonomists for standard genome sequencing and annotation.</title>
        <authorList>
            <consortium name="The Broad Institute Genomics Platform"/>
            <consortium name="The Broad Institute Genome Sequencing Center for Infectious Disease"/>
            <person name="Wu L."/>
            <person name="Ma J."/>
        </authorList>
    </citation>
    <scope>NUCLEOTIDE SEQUENCE [LARGE SCALE GENOMIC DNA]</scope>
    <source>
        <strain evidence="8">JCM 16904</strain>
    </source>
</reference>
<proteinExistence type="predicted"/>
<dbReference type="Pfam" id="PF08100">
    <property type="entry name" value="Dimerisation"/>
    <property type="match status" value="1"/>
</dbReference>
<dbReference type="Proteomes" id="UP001500902">
    <property type="component" value="Unassembled WGS sequence"/>
</dbReference>
<organism evidence="7 8">
    <name type="scientific">Nonomuraea antimicrobica</name>
    <dbReference type="NCBI Taxonomy" id="561173"/>
    <lineage>
        <taxon>Bacteria</taxon>
        <taxon>Bacillati</taxon>
        <taxon>Actinomycetota</taxon>
        <taxon>Actinomycetes</taxon>
        <taxon>Streptosporangiales</taxon>
        <taxon>Streptosporangiaceae</taxon>
        <taxon>Nonomuraea</taxon>
    </lineage>
</organism>
<sequence length="348" mass="37641">MPLFFNPLEAAAHRLSIVPPMFDYFGALGLHAIIAAARTGIFDALSERPRTGGELATDLGLDPRRTEALLRALTGLGYLRARGGRYRLARTARLWLTTGSPTSLVAALEFWERTACVIWPRLEEAIRDGSPPTPFYALLESDPALARSFHAWTAALAGRQAAATARAVPVPRDAGHVLDVGGGHGLFSVELLRRHPGLRATVVDLPHGLESAADHPRLTLRPASFLEDDLGHGYDVVLLFNIVHGLSDEETARLFPRLAAALNPGGTIVVGDQFGDSLMPGRASRALLHLLDLNYLAAVGGRVRTFREVAALLRTAGFRRIRHRRPLGSPATELAVARTPTHPPPPRT</sequence>
<dbReference type="InterPro" id="IPR012967">
    <property type="entry name" value="COMT_dimerisation"/>
</dbReference>
<dbReference type="Gene3D" id="3.40.50.150">
    <property type="entry name" value="Vaccinia Virus protein VP39"/>
    <property type="match status" value="1"/>
</dbReference>
<dbReference type="InterPro" id="IPR036388">
    <property type="entry name" value="WH-like_DNA-bd_sf"/>
</dbReference>
<feature type="region of interest" description="Disordered" evidence="4">
    <location>
        <begin position="329"/>
        <end position="348"/>
    </location>
</feature>
<protein>
    <submittedName>
        <fullName evidence="7">Methyltransferase</fullName>
    </submittedName>
</protein>
<evidence type="ECO:0000256" key="1">
    <source>
        <dbReference type="ARBA" id="ARBA00022603"/>
    </source>
</evidence>
<evidence type="ECO:0000313" key="7">
    <source>
        <dbReference type="EMBL" id="GAA3689734.1"/>
    </source>
</evidence>
<keyword evidence="8" id="KW-1185">Reference proteome</keyword>
<feature type="domain" description="O-methyltransferase dimerisation" evidence="6">
    <location>
        <begin position="32"/>
        <end position="97"/>
    </location>
</feature>
<dbReference type="InterPro" id="IPR016461">
    <property type="entry name" value="COMT-like"/>
</dbReference>
<evidence type="ECO:0000259" key="6">
    <source>
        <dbReference type="Pfam" id="PF08100"/>
    </source>
</evidence>
<evidence type="ECO:0000256" key="2">
    <source>
        <dbReference type="ARBA" id="ARBA00022679"/>
    </source>
</evidence>
<dbReference type="EMBL" id="BAAAZP010000114">
    <property type="protein sequence ID" value="GAA3689734.1"/>
    <property type="molecule type" value="Genomic_DNA"/>
</dbReference>
<dbReference type="InterPro" id="IPR001077">
    <property type="entry name" value="COMT_C"/>
</dbReference>
<gene>
    <name evidence="7" type="ORF">GCM10022224_063870</name>
</gene>
<dbReference type="SUPFAM" id="SSF46785">
    <property type="entry name" value="Winged helix' DNA-binding domain"/>
    <property type="match status" value="1"/>
</dbReference>
<evidence type="ECO:0000313" key="8">
    <source>
        <dbReference type="Proteomes" id="UP001500902"/>
    </source>
</evidence>
<dbReference type="InterPro" id="IPR029063">
    <property type="entry name" value="SAM-dependent_MTases_sf"/>
</dbReference>
<name>A0ABP7CJD5_9ACTN</name>
<dbReference type="GO" id="GO:0008168">
    <property type="term" value="F:methyltransferase activity"/>
    <property type="evidence" value="ECO:0007669"/>
    <property type="project" value="UniProtKB-KW"/>
</dbReference>
<dbReference type="SUPFAM" id="SSF53335">
    <property type="entry name" value="S-adenosyl-L-methionine-dependent methyltransferases"/>
    <property type="match status" value="1"/>
</dbReference>
<dbReference type="Gene3D" id="1.10.10.10">
    <property type="entry name" value="Winged helix-like DNA-binding domain superfamily/Winged helix DNA-binding domain"/>
    <property type="match status" value="1"/>
</dbReference>
<dbReference type="CDD" id="cd02440">
    <property type="entry name" value="AdoMet_MTases"/>
    <property type="match status" value="1"/>
</dbReference>
<dbReference type="PIRSF" id="PIRSF005739">
    <property type="entry name" value="O-mtase"/>
    <property type="match status" value="1"/>
</dbReference>
<evidence type="ECO:0000259" key="5">
    <source>
        <dbReference type="Pfam" id="PF00891"/>
    </source>
</evidence>
<evidence type="ECO:0000256" key="4">
    <source>
        <dbReference type="SAM" id="MobiDB-lite"/>
    </source>
</evidence>
<dbReference type="RefSeq" id="WP_344886475.1">
    <property type="nucleotide sequence ID" value="NZ_BAAAZP010000114.1"/>
</dbReference>
<keyword evidence="2" id="KW-0808">Transferase</keyword>
<dbReference type="GO" id="GO:0032259">
    <property type="term" value="P:methylation"/>
    <property type="evidence" value="ECO:0007669"/>
    <property type="project" value="UniProtKB-KW"/>
</dbReference>
<keyword evidence="3" id="KW-0949">S-adenosyl-L-methionine</keyword>
<keyword evidence="1 7" id="KW-0489">Methyltransferase</keyword>
<dbReference type="PROSITE" id="PS51683">
    <property type="entry name" value="SAM_OMT_II"/>
    <property type="match status" value="1"/>
</dbReference>
<accession>A0ABP7CJD5</accession>
<comment type="caution">
    <text evidence="7">The sequence shown here is derived from an EMBL/GenBank/DDBJ whole genome shotgun (WGS) entry which is preliminary data.</text>
</comment>
<dbReference type="PANTHER" id="PTHR43712">
    <property type="entry name" value="PUTATIVE (AFU_ORTHOLOGUE AFUA_4G14580)-RELATED"/>
    <property type="match status" value="1"/>
</dbReference>
<feature type="domain" description="O-methyltransferase C-terminal" evidence="5">
    <location>
        <begin position="176"/>
        <end position="319"/>
    </location>
</feature>
<dbReference type="Pfam" id="PF00891">
    <property type="entry name" value="Methyltransf_2"/>
    <property type="match status" value="1"/>
</dbReference>